<evidence type="ECO:0000313" key="4">
    <source>
        <dbReference type="Proteomes" id="UP000772434"/>
    </source>
</evidence>
<gene>
    <name evidence="3" type="ORF">BDP27DRAFT_1384839</name>
</gene>
<dbReference type="Pfam" id="PF14737">
    <property type="entry name" value="DUF4470"/>
    <property type="match status" value="1"/>
</dbReference>
<dbReference type="AlphaFoldDB" id="A0A9P5U1S4"/>
<sequence>MYRTMIGKHQSQKSSEFHYSSSRELSPQISSLETIAHPMCANYSTTPASSPRMCPEQGFILCPRYCSERCKKQHWPMHSSMCTHPYLEENWQPRWILQDRPPSFACASTSFSPSSFIFPAFDVLNLSQNEACGDIRNLVNTVNNLSKDFQGKLDVLLNNSDPIITNRILVILYALLTPGPSFDEAAELAVHLMYSSVLSAPTATYLKCCLDDIYGTQSKGSDISFQVSLDTRGKGKIYSLQTVSGVKQPLEMFASTYGLVQALKDLRRVLDAPENADSWDRFLFKLRPSHRMAFKRFRETGVLAPFSADTSNFTQPNRLMFSAQGEWLGRSDSNPFQGWDIEPGFKSSMVESADIFGCLFFYLKSQFRQFAYQVQKLEINFIVTQFDPQILAKGISAGVIPIFEGACFDRIDTRDMMDDIGIEACLADWGPLLNQGNATASLLMHSRAWHNGRPYALARCNPRMALMMFMHKCLQIPGLKIKLESVFTQGLRSPALLRLIESLDAFYDHDDVFHELLVYEHANSAAAAVHLHLRPRHKIHPKRFGVPLTASEHQLPDVSKSKFYDLASLNEVDFSARFLEFGWNSG</sequence>
<organism evidence="3 4">
    <name type="scientific">Rhodocollybia butyracea</name>
    <dbReference type="NCBI Taxonomy" id="206335"/>
    <lineage>
        <taxon>Eukaryota</taxon>
        <taxon>Fungi</taxon>
        <taxon>Dikarya</taxon>
        <taxon>Basidiomycota</taxon>
        <taxon>Agaricomycotina</taxon>
        <taxon>Agaricomycetes</taxon>
        <taxon>Agaricomycetidae</taxon>
        <taxon>Agaricales</taxon>
        <taxon>Marasmiineae</taxon>
        <taxon>Omphalotaceae</taxon>
        <taxon>Rhodocollybia</taxon>
    </lineage>
</organism>
<proteinExistence type="predicted"/>
<dbReference type="InterPro" id="IPR027974">
    <property type="entry name" value="DUF4470"/>
</dbReference>
<protein>
    <recommendedName>
        <fullName evidence="2">DUF4470 domain-containing protein</fullName>
    </recommendedName>
</protein>
<evidence type="ECO:0000313" key="3">
    <source>
        <dbReference type="EMBL" id="KAF9063960.1"/>
    </source>
</evidence>
<reference evidence="3" key="1">
    <citation type="submission" date="2020-11" db="EMBL/GenBank/DDBJ databases">
        <authorList>
            <consortium name="DOE Joint Genome Institute"/>
            <person name="Ahrendt S."/>
            <person name="Riley R."/>
            <person name="Andreopoulos W."/>
            <person name="Labutti K."/>
            <person name="Pangilinan J."/>
            <person name="Ruiz-Duenas F.J."/>
            <person name="Barrasa J.M."/>
            <person name="Sanchez-Garcia M."/>
            <person name="Camarero S."/>
            <person name="Miyauchi S."/>
            <person name="Serrano A."/>
            <person name="Linde D."/>
            <person name="Babiker R."/>
            <person name="Drula E."/>
            <person name="Ayuso-Fernandez I."/>
            <person name="Pacheco R."/>
            <person name="Padilla G."/>
            <person name="Ferreira P."/>
            <person name="Barriuso J."/>
            <person name="Kellner H."/>
            <person name="Castanera R."/>
            <person name="Alfaro M."/>
            <person name="Ramirez L."/>
            <person name="Pisabarro A.G."/>
            <person name="Kuo A."/>
            <person name="Tritt A."/>
            <person name="Lipzen A."/>
            <person name="He G."/>
            <person name="Yan M."/>
            <person name="Ng V."/>
            <person name="Cullen D."/>
            <person name="Martin F."/>
            <person name="Rosso M.-N."/>
            <person name="Henrissat B."/>
            <person name="Hibbett D."/>
            <person name="Martinez A.T."/>
            <person name="Grigoriev I.V."/>
        </authorList>
    </citation>
    <scope>NUCLEOTIDE SEQUENCE</scope>
    <source>
        <strain evidence="3">AH 40177</strain>
    </source>
</reference>
<evidence type="ECO:0000256" key="1">
    <source>
        <dbReference type="SAM" id="MobiDB-lite"/>
    </source>
</evidence>
<keyword evidence="4" id="KW-1185">Reference proteome</keyword>
<dbReference type="Proteomes" id="UP000772434">
    <property type="component" value="Unassembled WGS sequence"/>
</dbReference>
<name>A0A9P5U1S4_9AGAR</name>
<comment type="caution">
    <text evidence="3">The sequence shown here is derived from an EMBL/GenBank/DDBJ whole genome shotgun (WGS) entry which is preliminary data.</text>
</comment>
<dbReference type="EMBL" id="JADNRY010000134">
    <property type="protein sequence ID" value="KAF9063960.1"/>
    <property type="molecule type" value="Genomic_DNA"/>
</dbReference>
<evidence type="ECO:0000259" key="2">
    <source>
        <dbReference type="Pfam" id="PF14737"/>
    </source>
</evidence>
<dbReference type="OrthoDB" id="5282002at2759"/>
<feature type="region of interest" description="Disordered" evidence="1">
    <location>
        <begin position="1"/>
        <end position="20"/>
    </location>
</feature>
<feature type="domain" description="DUF4470" evidence="2">
    <location>
        <begin position="131"/>
        <end position="198"/>
    </location>
</feature>
<accession>A0A9P5U1S4</accession>